<protein>
    <submittedName>
        <fullName evidence="1">Uncharacterized protein</fullName>
    </submittedName>
</protein>
<dbReference type="InterPro" id="IPR036770">
    <property type="entry name" value="Ankyrin_rpt-contain_sf"/>
</dbReference>
<dbReference type="Gene3D" id="1.25.40.20">
    <property type="entry name" value="Ankyrin repeat-containing domain"/>
    <property type="match status" value="1"/>
</dbReference>
<accession>A0ABN8D1F7</accession>
<sequence length="136" mass="14855">MDTDRKRVLELAEQGDWDKMRLLVAFNSTLAQARDNFGMLPLHWACTEPHAAATCGLQTKAPGLLISALLDVYPQAAYAKDGNGRYPVDMAITNNLPSYTINLIRNAALQALQSASKLQMLSMNGRMSGVDSSEIN</sequence>
<comment type="caution">
    <text evidence="1">The sequence shown here is derived from an EMBL/GenBank/DDBJ whole genome shotgun (WGS) entry which is preliminary data.</text>
</comment>
<evidence type="ECO:0000313" key="1">
    <source>
        <dbReference type="EMBL" id="CAH0519253.1"/>
    </source>
</evidence>
<name>A0ABN8D1F7_9STRA</name>
<dbReference type="SUPFAM" id="SSF48403">
    <property type="entry name" value="Ankyrin repeat"/>
    <property type="match status" value="1"/>
</dbReference>
<evidence type="ECO:0000313" key="2">
    <source>
        <dbReference type="Proteomes" id="UP001158986"/>
    </source>
</evidence>
<dbReference type="EMBL" id="CAKLCB010000285">
    <property type="protein sequence ID" value="CAH0519253.1"/>
    <property type="molecule type" value="Genomic_DNA"/>
</dbReference>
<reference evidence="1 2" key="1">
    <citation type="submission" date="2021-11" db="EMBL/GenBank/DDBJ databases">
        <authorList>
            <person name="Islam A."/>
            <person name="Islam S."/>
            <person name="Flora M.S."/>
            <person name="Rahman M."/>
            <person name="Ziaur R.M."/>
            <person name="Epstein J.H."/>
            <person name="Hassan M."/>
            <person name="Klassen M."/>
            <person name="Woodard K."/>
            <person name="Webb A."/>
            <person name="Webby R.J."/>
            <person name="El Zowalaty M.E."/>
        </authorList>
    </citation>
    <scope>NUCLEOTIDE SEQUENCE [LARGE SCALE GENOMIC DNA]</scope>
    <source>
        <strain evidence="1">Pbs1</strain>
    </source>
</reference>
<proteinExistence type="predicted"/>
<keyword evidence="2" id="KW-1185">Reference proteome</keyword>
<organism evidence="1 2">
    <name type="scientific">Peronospora belbahrii</name>
    <dbReference type="NCBI Taxonomy" id="622444"/>
    <lineage>
        <taxon>Eukaryota</taxon>
        <taxon>Sar</taxon>
        <taxon>Stramenopiles</taxon>
        <taxon>Oomycota</taxon>
        <taxon>Peronosporomycetes</taxon>
        <taxon>Peronosporales</taxon>
        <taxon>Peronosporaceae</taxon>
        <taxon>Peronospora</taxon>
    </lineage>
</organism>
<dbReference type="Proteomes" id="UP001158986">
    <property type="component" value="Unassembled WGS sequence"/>
</dbReference>
<gene>
    <name evidence="1" type="ORF">PBS001_LOCUS5785</name>
</gene>